<feature type="active site" description="Nucleophile" evidence="10">
    <location>
        <position position="17"/>
    </location>
</feature>
<comment type="function">
    <text evidence="13">Involved in the synthesis of the GDP-mannose and dolichol-phosphate-mannose required for a number of critical mannosyl transfer reactions.</text>
</comment>
<evidence type="ECO:0000256" key="7">
    <source>
        <dbReference type="ARBA" id="ARBA00022723"/>
    </source>
</evidence>
<feature type="binding site" evidence="12">
    <location>
        <position position="19"/>
    </location>
    <ligand>
        <name>Mg(2+)</name>
        <dbReference type="ChEBI" id="CHEBI:18420"/>
        <label>1</label>
    </ligand>
</feature>
<evidence type="ECO:0000256" key="4">
    <source>
        <dbReference type="ARBA" id="ARBA00011738"/>
    </source>
</evidence>
<dbReference type="InterPro" id="IPR005002">
    <property type="entry name" value="PMM"/>
</dbReference>
<dbReference type="AlphaFoldDB" id="A0A9N6ZEL4"/>
<evidence type="ECO:0000256" key="12">
    <source>
        <dbReference type="PIRSR" id="PIRSR605002-3"/>
    </source>
</evidence>
<keyword evidence="6 13" id="KW-0963">Cytoplasm</keyword>
<comment type="similarity">
    <text evidence="3 13">Belongs to the eukaryotic PMM family.</text>
</comment>
<evidence type="ECO:0000256" key="1">
    <source>
        <dbReference type="ARBA" id="ARBA00004496"/>
    </source>
</evidence>
<organism evidence="14">
    <name type="scientific">Alona affinis</name>
    <dbReference type="NCBI Taxonomy" id="381656"/>
    <lineage>
        <taxon>Eukaryota</taxon>
        <taxon>Metazoa</taxon>
        <taxon>Ecdysozoa</taxon>
        <taxon>Arthropoda</taxon>
        <taxon>Crustacea</taxon>
        <taxon>Branchiopoda</taxon>
        <taxon>Diplostraca</taxon>
        <taxon>Cladocera</taxon>
        <taxon>Anomopoda</taxon>
        <taxon>Chydoridae</taxon>
        <taxon>Alona</taxon>
    </lineage>
</organism>
<dbReference type="GO" id="GO:0004615">
    <property type="term" value="F:phosphomannomutase activity"/>
    <property type="evidence" value="ECO:0007669"/>
    <property type="project" value="UniProtKB-EC"/>
</dbReference>
<evidence type="ECO:0000256" key="3">
    <source>
        <dbReference type="ARBA" id="ARBA00009736"/>
    </source>
</evidence>
<dbReference type="InterPro" id="IPR043169">
    <property type="entry name" value="PMM_cap"/>
</dbReference>
<comment type="cofactor">
    <cofactor evidence="12">
        <name>Mg(2+)</name>
        <dbReference type="ChEBI" id="CHEBI:18420"/>
    </cofactor>
</comment>
<feature type="binding site" evidence="11">
    <location>
        <position position="26"/>
    </location>
    <ligand>
        <name>alpha-D-mannose 1-phosphate</name>
        <dbReference type="ChEBI" id="CHEBI:58409"/>
    </ligand>
</feature>
<dbReference type="SFLD" id="SFLDG01140">
    <property type="entry name" value="C2.B:_Phosphomannomutase_and_P"/>
    <property type="match status" value="1"/>
</dbReference>
<accession>A0A9N6ZEL4</accession>
<keyword evidence="9 13" id="KW-0413">Isomerase</keyword>
<dbReference type="PANTHER" id="PTHR10466:SF0">
    <property type="entry name" value="PHOSPHOMANNOMUTASE"/>
    <property type="match status" value="1"/>
</dbReference>
<evidence type="ECO:0000256" key="8">
    <source>
        <dbReference type="ARBA" id="ARBA00022842"/>
    </source>
</evidence>
<sequence length="254" mass="28819">MTTSSLNKRQEIICLFDVDGTLTVPRQRILPATEEFLMTKIKPRATIGLVGGSDLKKIAEQMGGMDVIHKYDYVFAENGLVAYKNGHMIGKMSIQEHVGEAKLQTFINYALGYMSRLTLPVKRGTFIEFRDGLINVCPVGRSCSQSERDQFAAYDKEHNVRQKFVEDLKNQFPDLGLVFSIGGQISIDVFPKGWDKTYALRYIEKEGFQEIHFFGDKTAPGGNDHEIFEDPRTIGHTVSWPEDTIEQLTELFKL</sequence>
<feature type="binding site" evidence="12">
    <location>
        <position position="216"/>
    </location>
    <ligand>
        <name>Mg(2+)</name>
        <dbReference type="ChEBI" id="CHEBI:18420"/>
        <label>1</label>
    </ligand>
</feature>
<dbReference type="PANTHER" id="PTHR10466">
    <property type="entry name" value="PHOSPHOMANNOMUTASE"/>
    <property type="match status" value="1"/>
</dbReference>
<dbReference type="GO" id="GO:0005829">
    <property type="term" value="C:cytosol"/>
    <property type="evidence" value="ECO:0007669"/>
    <property type="project" value="TreeGrafter"/>
</dbReference>
<comment type="pathway">
    <text evidence="2 13">Nucleotide-sugar biosynthesis; GDP-alpha-D-mannose biosynthesis; alpha-D-mannose 1-phosphate from D-fructose 6-phosphate: step 2/2.</text>
</comment>
<dbReference type="SFLD" id="SFLDS00003">
    <property type="entry name" value="Haloacid_Dehalogenase"/>
    <property type="match status" value="1"/>
</dbReference>
<dbReference type="GO" id="GO:0006013">
    <property type="term" value="P:mannose metabolic process"/>
    <property type="evidence" value="ECO:0007669"/>
    <property type="project" value="TreeGrafter"/>
</dbReference>
<dbReference type="InterPro" id="IPR023214">
    <property type="entry name" value="HAD_sf"/>
</dbReference>
<feature type="binding site" evidence="11">
    <location>
        <position position="188"/>
    </location>
    <ligand>
        <name>alpha-D-mannose 1-phosphate</name>
        <dbReference type="ChEBI" id="CHEBI:58409"/>
    </ligand>
</feature>
<feature type="binding site" evidence="11">
    <location>
        <position position="186"/>
    </location>
    <ligand>
        <name>alpha-D-mannose 1-phosphate</name>
        <dbReference type="ChEBI" id="CHEBI:58409"/>
    </ligand>
</feature>
<name>A0A9N6ZEL4_9CRUS</name>
<evidence type="ECO:0000256" key="9">
    <source>
        <dbReference type="ARBA" id="ARBA00023235"/>
    </source>
</evidence>
<evidence type="ECO:0000256" key="6">
    <source>
        <dbReference type="ARBA" id="ARBA00022490"/>
    </source>
</evidence>
<feature type="binding site" evidence="11">
    <location>
        <position position="148"/>
    </location>
    <ligand>
        <name>alpha-D-mannose 1-phosphate</name>
        <dbReference type="ChEBI" id="CHEBI:58409"/>
    </ligand>
</feature>
<keyword evidence="7 12" id="KW-0479">Metal-binding</keyword>
<feature type="binding site" evidence="11">
    <location>
        <position position="141"/>
    </location>
    <ligand>
        <name>alpha-D-mannose 1-phosphate</name>
        <dbReference type="ChEBI" id="CHEBI:58409"/>
    </ligand>
</feature>
<evidence type="ECO:0000256" key="10">
    <source>
        <dbReference type="PIRSR" id="PIRSR605002-1"/>
    </source>
</evidence>
<comment type="subunit">
    <text evidence="4 13">Homodimer.</text>
</comment>
<dbReference type="InterPro" id="IPR006379">
    <property type="entry name" value="HAD-SF_hydro_IIB"/>
</dbReference>
<feature type="active site" description="Nucleophile" evidence="10">
    <location>
        <position position="19"/>
    </location>
</feature>
<feature type="binding site" evidence="11">
    <location>
        <position position="130"/>
    </location>
    <ligand>
        <name>alpha-D-mannose 1-phosphate</name>
        <dbReference type="ChEBI" id="CHEBI:58409"/>
    </ligand>
</feature>
<dbReference type="NCBIfam" id="TIGR01484">
    <property type="entry name" value="HAD-SF-IIB"/>
    <property type="match status" value="1"/>
</dbReference>
<evidence type="ECO:0000313" key="14">
    <source>
        <dbReference type="EMBL" id="CAG4634999.1"/>
    </source>
</evidence>
<gene>
    <name evidence="14" type="primary">EOG090X0BFR</name>
</gene>
<dbReference type="GO" id="GO:0046872">
    <property type="term" value="F:metal ion binding"/>
    <property type="evidence" value="ECO:0007669"/>
    <property type="project" value="UniProtKB-KW"/>
</dbReference>
<dbReference type="Gene3D" id="3.30.1240.20">
    <property type="match status" value="1"/>
</dbReference>
<comment type="subcellular location">
    <subcellularLocation>
        <location evidence="1 13">Cytoplasm</location>
    </subcellularLocation>
</comment>
<dbReference type="InterPro" id="IPR036412">
    <property type="entry name" value="HAD-like_sf"/>
</dbReference>
<evidence type="ECO:0000256" key="5">
    <source>
        <dbReference type="ARBA" id="ARBA00012730"/>
    </source>
</evidence>
<dbReference type="FunFam" id="3.30.1240.20:FF:000001">
    <property type="entry name" value="Phosphomannomutase"/>
    <property type="match status" value="1"/>
</dbReference>
<dbReference type="GO" id="GO:0006487">
    <property type="term" value="P:protein N-linked glycosylation"/>
    <property type="evidence" value="ECO:0007669"/>
    <property type="project" value="TreeGrafter"/>
</dbReference>
<feature type="binding site" evidence="12">
    <location>
        <position position="228"/>
    </location>
    <ligand>
        <name>Mg(2+)</name>
        <dbReference type="ChEBI" id="CHEBI:18420"/>
        <label>1</label>
    </ligand>
</feature>
<evidence type="ECO:0000256" key="2">
    <source>
        <dbReference type="ARBA" id="ARBA00004699"/>
    </source>
</evidence>
<protein>
    <recommendedName>
        <fullName evidence="5 13">Phosphomannomutase</fullName>
        <ecNumber evidence="5 13">5.4.2.8</ecNumber>
    </recommendedName>
</protein>
<evidence type="ECO:0000256" key="13">
    <source>
        <dbReference type="RuleBase" id="RU361118"/>
    </source>
</evidence>
<keyword evidence="8 12" id="KW-0460">Magnesium</keyword>
<dbReference type="SFLD" id="SFLDF00445">
    <property type="entry name" value="alpha-phosphomannomutase"/>
    <property type="match status" value="1"/>
</dbReference>
<dbReference type="SUPFAM" id="SSF56784">
    <property type="entry name" value="HAD-like"/>
    <property type="match status" value="1"/>
</dbReference>
<reference evidence="14" key="1">
    <citation type="submission" date="2021-04" db="EMBL/GenBank/DDBJ databases">
        <authorList>
            <person name="Cornetti L."/>
        </authorList>
    </citation>
    <scope>NUCLEOTIDE SEQUENCE</scope>
</reference>
<feature type="binding site" evidence="12">
    <location>
        <position position="17"/>
    </location>
    <ligand>
        <name>Mg(2+)</name>
        <dbReference type="ChEBI" id="CHEBI:18420"/>
        <label>1</label>
    </ligand>
</feature>
<evidence type="ECO:0000256" key="11">
    <source>
        <dbReference type="PIRSR" id="PIRSR605002-2"/>
    </source>
</evidence>
<dbReference type="Gene3D" id="3.40.50.1000">
    <property type="entry name" value="HAD superfamily/HAD-like"/>
    <property type="match status" value="1"/>
</dbReference>
<dbReference type="GO" id="GO:0009298">
    <property type="term" value="P:GDP-mannose biosynthetic process"/>
    <property type="evidence" value="ECO:0007669"/>
    <property type="project" value="InterPro"/>
</dbReference>
<dbReference type="EC" id="5.4.2.8" evidence="5 13"/>
<dbReference type="EMBL" id="OC978344">
    <property type="protein sequence ID" value="CAG4634999.1"/>
    <property type="molecule type" value="Genomic_DNA"/>
</dbReference>
<proteinExistence type="inferred from homology"/>
<comment type="catalytic activity">
    <reaction evidence="13">
        <text>alpha-D-mannose 1-phosphate = D-mannose 6-phosphate</text>
        <dbReference type="Rhea" id="RHEA:11140"/>
        <dbReference type="ChEBI" id="CHEBI:58409"/>
        <dbReference type="ChEBI" id="CHEBI:58735"/>
        <dbReference type="EC" id="5.4.2.8"/>
    </reaction>
</comment>
<feature type="binding site" evidence="12">
    <location>
        <position position="230"/>
    </location>
    <ligand>
        <name>Mg(2+)</name>
        <dbReference type="ChEBI" id="CHEBI:18420"/>
        <label>2</label>
    </ligand>
</feature>
<dbReference type="CDD" id="cd02585">
    <property type="entry name" value="HAD_PMM"/>
    <property type="match status" value="1"/>
</dbReference>
<dbReference type="SFLD" id="SFLDG01143">
    <property type="entry name" value="C2.B.3:_Phosphomannomutase_Lik"/>
    <property type="match status" value="1"/>
</dbReference>
<feature type="binding site" evidence="12">
    <location>
        <position position="233"/>
    </location>
    <ligand>
        <name>Mg(2+)</name>
        <dbReference type="ChEBI" id="CHEBI:18420"/>
        <label>1</label>
    </ligand>
</feature>
<dbReference type="Pfam" id="PF03332">
    <property type="entry name" value="PMM"/>
    <property type="match status" value="1"/>
</dbReference>